<accession>A0A0N4ZHS0</accession>
<reference evidence="5" key="1">
    <citation type="submission" date="2017-02" db="UniProtKB">
        <authorList>
            <consortium name="WormBaseParasite"/>
        </authorList>
    </citation>
    <scope>IDENTIFICATION</scope>
</reference>
<dbReference type="InterPro" id="IPR029058">
    <property type="entry name" value="AB_hydrolase_fold"/>
</dbReference>
<dbReference type="InterPro" id="IPR045851">
    <property type="entry name" value="AMP-bd_C_sf"/>
</dbReference>
<dbReference type="Proteomes" id="UP000038045">
    <property type="component" value="Unplaced"/>
</dbReference>
<dbReference type="PANTHER" id="PTHR45527:SF1">
    <property type="entry name" value="FATTY ACID SYNTHASE"/>
    <property type="match status" value="1"/>
</dbReference>
<evidence type="ECO:0000313" key="5">
    <source>
        <dbReference type="WBParaSite" id="PTRK_0000746600.1"/>
    </source>
</evidence>
<dbReference type="InterPro" id="IPR023213">
    <property type="entry name" value="CAT-like_dom_sf"/>
</dbReference>
<dbReference type="InterPro" id="IPR006162">
    <property type="entry name" value="Ppantetheine_attach_site"/>
</dbReference>
<dbReference type="STRING" id="131310.A0A0N4ZHS0"/>
<dbReference type="InterPro" id="IPR036736">
    <property type="entry name" value="ACP-like_sf"/>
</dbReference>
<keyword evidence="1" id="KW-0596">Phosphopantetheine</keyword>
<dbReference type="GO" id="GO:0031177">
    <property type="term" value="F:phosphopantetheine binding"/>
    <property type="evidence" value="ECO:0007669"/>
    <property type="project" value="TreeGrafter"/>
</dbReference>
<proteinExistence type="predicted"/>
<dbReference type="Gene3D" id="3.40.50.12780">
    <property type="entry name" value="N-terminal domain of ligase-like"/>
    <property type="match status" value="2"/>
</dbReference>
<dbReference type="PROSITE" id="PS00455">
    <property type="entry name" value="AMP_BINDING"/>
    <property type="match status" value="2"/>
</dbReference>
<dbReference type="Gene3D" id="3.30.559.10">
    <property type="entry name" value="Chloramphenicol acetyltransferase-like domain"/>
    <property type="match status" value="1"/>
</dbReference>
<organism evidence="4 5">
    <name type="scientific">Parastrongyloides trichosuri</name>
    <name type="common">Possum-specific nematode worm</name>
    <dbReference type="NCBI Taxonomy" id="131310"/>
    <lineage>
        <taxon>Eukaryota</taxon>
        <taxon>Metazoa</taxon>
        <taxon>Ecdysozoa</taxon>
        <taxon>Nematoda</taxon>
        <taxon>Chromadorea</taxon>
        <taxon>Rhabditida</taxon>
        <taxon>Tylenchina</taxon>
        <taxon>Panagrolaimomorpha</taxon>
        <taxon>Strongyloidoidea</taxon>
        <taxon>Strongyloididae</taxon>
        <taxon>Parastrongyloides</taxon>
    </lineage>
</organism>
<dbReference type="PROSITE" id="PS00012">
    <property type="entry name" value="PHOSPHOPANTETHEINE"/>
    <property type="match status" value="2"/>
</dbReference>
<dbReference type="Gene3D" id="3.30.300.30">
    <property type="match status" value="2"/>
</dbReference>
<evidence type="ECO:0000313" key="4">
    <source>
        <dbReference type="Proteomes" id="UP000038045"/>
    </source>
</evidence>
<dbReference type="PANTHER" id="PTHR45527">
    <property type="entry name" value="NONRIBOSOMAL PEPTIDE SYNTHETASE"/>
    <property type="match status" value="1"/>
</dbReference>
<evidence type="ECO:0000256" key="2">
    <source>
        <dbReference type="ARBA" id="ARBA00022553"/>
    </source>
</evidence>
<dbReference type="InterPro" id="IPR009081">
    <property type="entry name" value="PP-bd_ACP"/>
</dbReference>
<keyword evidence="2" id="KW-0597">Phosphoprotein</keyword>
<dbReference type="WBParaSite" id="PTRK_0000746600.1">
    <property type="protein sequence ID" value="PTRK_0000746600.1"/>
    <property type="gene ID" value="PTRK_0000746600"/>
</dbReference>
<dbReference type="GO" id="GO:0043041">
    <property type="term" value="P:amino acid activation for nonribosomal peptide biosynthetic process"/>
    <property type="evidence" value="ECO:0007669"/>
    <property type="project" value="TreeGrafter"/>
</dbReference>
<dbReference type="InterPro" id="IPR000873">
    <property type="entry name" value="AMP-dep_synth/lig_dom"/>
</dbReference>
<dbReference type="InterPro" id="IPR020845">
    <property type="entry name" value="AMP-binding_CS"/>
</dbReference>
<dbReference type="GO" id="GO:0044550">
    <property type="term" value="P:secondary metabolite biosynthetic process"/>
    <property type="evidence" value="ECO:0007669"/>
    <property type="project" value="TreeGrafter"/>
</dbReference>
<name>A0A0N4ZHS0_PARTI</name>
<dbReference type="InterPro" id="IPR001242">
    <property type="entry name" value="Condensation_dom"/>
</dbReference>
<dbReference type="PROSITE" id="PS50075">
    <property type="entry name" value="CARRIER"/>
    <property type="match status" value="3"/>
</dbReference>
<sequence length="3104" mass="364368">MKSNKEIYRERGAVLSKSVLQNEDNKENVDKNAVSIYQCGHNLKENEIKITAQDCLASVNTFNVPDTPGEKKEEEDFFLGIWNSLYDGQDNELPQGVKIMSKEDTANRVSGINIDFKSLHVRSKDDVSEIFVNEELATAGDILTRLISDIVKYKEGKVIKRDNPYNSNIDFNMVTKLIRSKEEKGDANHMALQFIIKDKLIYETQYMYDHYTGYFGRSNSTMVLQTLFSYLNYINSCDLKILKEKYDGYKKGIYKNKNINPNQDKSIRKVFFGKKSVEEQYKRVFYLQKYVRDKLFNLILILSDICKDQTCMGINNLNVVLTDVYYKYLKFYTLITAFEYYFDTKFTTLYENICDSDEGKKYFEQTEKLVHEAINEYRYCNPYRLNYKDTFKFPRKYMKYKMLKPQSIPINFEEYYFNFLRSNTADKISDQNFLDISMVHNEFSPRVQYEDNMYVNNYTTVSDMWYKFESVDTIIVNDKNLALVYEYKNVMVWQEIINMLCSSICFENDCNMIISIKIPIMITHDENLEVISNNFKYKLFYKGKKEILASISFKIIENHEEILFKTTNLLSNFFEENFILNDNNLEEDSKTFIEYGFDSLQLSSLEIKFYDLLNNHVTFEPLFLTKFNTPKKILDFIKSSKKVQKTKVEGNHEQMDKIVPTWNQKKFMFIKMYDFNYFSKLCEGVKIKLGLEKKFLLKIQEKINKIISKIDILRTTFNKKNNLVKLSCTETFIFLINSKKKMKNELTMSNYEIPLKIKVVFKENICKLIILLHHMAGDGQSFKLLLNYLYDNETLHGKYNQFSDYQQYELTYEKSQQYNNDKNFWKMTLKDIELEERTQAFNYNIETLSFKIPEVLMKKLAEIRKNKNISIFSLFVTIYKLLYYKIHQTTNKGIGIACENRLNFNFKNVIGPFMNIIPYFCPINIDANLSVILSTCNKQFIECLKHQMFSFDEIKKMTNNVNSDFFDVLFIQEPVKILDTEIKVSKIKPLYLECKEVWTFNCNQEYTIVDIKFNNNLINKTQMRTYVFGFLSIINDLNNSLSKKLKELNVYKSLSIEQKIKRNNYMSQSNIFEVIEKQSNLESTKIYEEENGTRYNMKYLNKECYEISLQLQEYYFTHYGEINTPDTPIVIHFERNIHLIKAVLCAIYSNLSIFPINPNCIHSEYNNWFLLDEVLLNKISQININEFNVQRNKRKRYDILYLTATSGSTGEPKIVCSELTGLLNLITEYTKKFFINEKSKIYQVVNYSFDIFFIDIFQGLFNGSDIILSKSKIPNLINFSKYQITHAYIMPAYLERLNRDKIKLLGDIQVLMYGGESLTESVLKELYLCSKELKIFQEFGLTEHSIYSNYKLMRVGENAKEIGPTFDNIGYGIIDADLKYLLPNSSGGKFFVTFNEGVSRGYIETPTLKNCFTFLKSSIKCLITGDLVSYDFTKKAFSFIGRTDSFIKIDGKQVNLTTIEECIFKNFPVQGIYITNFSNELNMNTYLVAHYTGKKQQNFKNILSKYIPSNWIPQYFIHHTEFPLNSNGKIDKNFLKKVKISEDNNKLFVNSVVITDSSLEHVLKVVRKYLYNENILPKDNIFDKGANSITLMMIIQELEDNYGVNVSIKDFFKHKTVESLIKNNCIIFKNEIGSNEKFLKDNPMDNIPLTYGQKFMWFANEYSLNDDEYIIKWELIFNKDIEITKIKYIIQCLLKINPTLRTVIVQNEFNLKQYCLSLTESFLNYDKTERSAPIDLSKDIPFQINIKSSKEIHLTFHHISVDGFSFQIIKDQVVKLFNDDFFDMKYIWDTSYHKYSIENNMKIKHLQNKSYYPIKYDKKTIQLFKNCVNINSNDITNDNISSYLLTILSNVLRKYSKDKLIVHIPISKRSYQYKSTVGYFVETYPFCVEFDEKDIRKRQTKIKERLLNVLSNEIPSYEDMITDSLLKQMEEQKYSLMLVYNNFKSNNIINVDKNTSIEINEVKPTIGKFDQTWIFELSENKLNINIEYCEQMFSYYEIVNLFEDFKKNLSTIDLTCRDKKIVQIIKNSLNIEDDIDIAKNFFELGGNSIIAALRTGETIVPETVIPIKVSKNINNVINILSILECGAAYNPIDESLPEGQINKYINESNALFFIDKNEMANIEPQIECMVNRTVRTNLAYVIYTSGTTGEPKGICINQTSVLNMILESTKNFYLSSDSIVYQFTRLSFDNSILEIFGTLCNGGVIYQRQSSYFDASEFSNDIITFKITHAMLFPGLVSTFNNEEKKVMSSLKYWIVGAEKLPINLLNEMLDKKVFTIQNYGPTETTGYCIFNVMRKNMNPQNIGKPIKNMRTLIKHNNSSNGELYVSGIGVTRGFLNKTENNDYFYNNWYKTGDLVEEADNGDIIFVERNDNQIKIRGFRVELTGIESVIIQFKNIKNCRVIYYEGKLFAIYVLENFKYSINEENLKNHCISLLPSYSIPNRFMKVSEIPLTKNMKLDKEKIIKLFTNKSLSKMNLESEVILKIWKKHLNVENISLIDNFFELGGNSINCVKIINEINSKFLPSLHITDIYRYETVENLMFNKKIKLKTNTDNVSTKYLLPDKFNFNNIQLSIQQNQMYIINHTKQYMHTHIMFVEEIELSSEKFLYLHNVFMKLICDNAMLRTIFVEDQSLNVITQRVLSLTEETENDSQEMEQTIGLFLNNLFLMIHLEDCDKLNIESIVKIIKKNVEECFNYKDLPWPFLKAKLRSISKECHLHDIYFNCRYDMEYSDKKEKSQLVEELENTNNEHILEPIQINIDKIDDFFVVEYKIHGDLMKIDASSSVFQNFENIIKEVLYYDNEKDKNNIQNLVMKIIKELLSIQLDMEINLNDNFYELGGSSLLFIKLSNLLKSHFNVDIRMDELLSCESIGDILSLVKNNKKDDSNIRVILFPPLFGNIQPYKYLIIELKNIFKNIEFIPITYPKYLSNFTNFSSLIQFLNITFQEKYQFTDVPTLFIGSSFGSIIAYEFYINASNIQRSYIINIDGVADNRCNKNYSFEEHEKYVINYLSNIRESICSDIKNENLITGVVEHSWNLLQLAIEYLPTTNFEKEIILFSCEENINPFLSWNLFTNVNLQIINGNHDNVLNEKNCKQIAEYIKNILS</sequence>
<dbReference type="SUPFAM" id="SSF47336">
    <property type="entry name" value="ACP-like"/>
    <property type="match status" value="3"/>
</dbReference>
<feature type="domain" description="Carrier" evidence="3">
    <location>
        <begin position="1553"/>
        <end position="1628"/>
    </location>
</feature>
<dbReference type="Pfam" id="PF00501">
    <property type="entry name" value="AMP-binding"/>
    <property type="match status" value="2"/>
</dbReference>
<protein>
    <submittedName>
        <fullName evidence="5">Carrier domain-containing protein</fullName>
    </submittedName>
</protein>
<evidence type="ECO:0000259" key="3">
    <source>
        <dbReference type="PROSITE" id="PS50075"/>
    </source>
</evidence>
<dbReference type="InterPro" id="IPR042099">
    <property type="entry name" value="ANL_N_sf"/>
</dbReference>
<dbReference type="SUPFAM" id="SSF56801">
    <property type="entry name" value="Acetyl-CoA synthetase-like"/>
    <property type="match status" value="2"/>
</dbReference>
<dbReference type="SUPFAM" id="SSF52777">
    <property type="entry name" value="CoA-dependent acyltransferases"/>
    <property type="match status" value="3"/>
</dbReference>
<dbReference type="SUPFAM" id="SSF53474">
    <property type="entry name" value="alpha/beta-Hydrolases"/>
    <property type="match status" value="1"/>
</dbReference>
<dbReference type="Pfam" id="PF00550">
    <property type="entry name" value="PP-binding"/>
    <property type="match status" value="3"/>
</dbReference>
<feature type="domain" description="Carrier" evidence="3">
    <location>
        <begin position="2472"/>
        <end position="2547"/>
    </location>
</feature>
<dbReference type="GO" id="GO:0005737">
    <property type="term" value="C:cytoplasm"/>
    <property type="evidence" value="ECO:0007669"/>
    <property type="project" value="TreeGrafter"/>
</dbReference>
<dbReference type="Gene3D" id="3.30.559.30">
    <property type="entry name" value="Nonribosomal peptide synthetase, condensation domain"/>
    <property type="match status" value="2"/>
</dbReference>
<evidence type="ECO:0000256" key="1">
    <source>
        <dbReference type="ARBA" id="ARBA00022450"/>
    </source>
</evidence>
<feature type="domain" description="Carrier" evidence="3">
    <location>
        <begin position="2805"/>
        <end position="2880"/>
    </location>
</feature>
<keyword evidence="4" id="KW-1185">Reference proteome</keyword>
<dbReference type="Gene3D" id="3.40.50.1820">
    <property type="entry name" value="alpha/beta hydrolase"/>
    <property type="match status" value="1"/>
</dbReference>
<dbReference type="GO" id="GO:0003824">
    <property type="term" value="F:catalytic activity"/>
    <property type="evidence" value="ECO:0007669"/>
    <property type="project" value="InterPro"/>
</dbReference>
<dbReference type="Gene3D" id="1.10.1200.10">
    <property type="entry name" value="ACP-like"/>
    <property type="match status" value="3"/>
</dbReference>
<dbReference type="Pfam" id="PF00668">
    <property type="entry name" value="Condensation"/>
    <property type="match status" value="3"/>
</dbReference>